<organism evidence="1 2">
    <name type="scientific">Cucumis melo var. makuwa</name>
    <name type="common">Oriental melon</name>
    <dbReference type="NCBI Taxonomy" id="1194695"/>
    <lineage>
        <taxon>Eukaryota</taxon>
        <taxon>Viridiplantae</taxon>
        <taxon>Streptophyta</taxon>
        <taxon>Embryophyta</taxon>
        <taxon>Tracheophyta</taxon>
        <taxon>Spermatophyta</taxon>
        <taxon>Magnoliopsida</taxon>
        <taxon>eudicotyledons</taxon>
        <taxon>Gunneridae</taxon>
        <taxon>Pentapetalae</taxon>
        <taxon>rosids</taxon>
        <taxon>fabids</taxon>
        <taxon>Cucurbitales</taxon>
        <taxon>Cucurbitaceae</taxon>
        <taxon>Benincaseae</taxon>
        <taxon>Cucumis</taxon>
    </lineage>
</organism>
<dbReference type="Gene3D" id="3.40.50.1820">
    <property type="entry name" value="alpha/beta hydrolase"/>
    <property type="match status" value="1"/>
</dbReference>
<comment type="caution">
    <text evidence="1">The sequence shown here is derived from an EMBL/GenBank/DDBJ whole genome shotgun (WGS) entry which is preliminary data.</text>
</comment>
<dbReference type="EMBL" id="SSTD01003772">
    <property type="protein sequence ID" value="TYK25746.1"/>
    <property type="molecule type" value="Genomic_DNA"/>
</dbReference>
<evidence type="ECO:0000313" key="1">
    <source>
        <dbReference type="EMBL" id="TYK25746.1"/>
    </source>
</evidence>
<protein>
    <submittedName>
        <fullName evidence="1">Alpha/beta-Hydrolases superfamily protein isoform 2</fullName>
    </submittedName>
</protein>
<keyword evidence="1" id="KW-0378">Hydrolase</keyword>
<dbReference type="Proteomes" id="UP000321947">
    <property type="component" value="Unassembled WGS sequence"/>
</dbReference>
<dbReference type="InterPro" id="IPR029058">
    <property type="entry name" value="AB_hydrolase_fold"/>
</dbReference>
<accession>A0A5D3DPZ8</accession>
<dbReference type="PANTHER" id="PTHR45763">
    <property type="entry name" value="HYDROLASE, ALPHA/BETA FOLD FAMILY PROTEIN, EXPRESSED-RELATED"/>
    <property type="match status" value="1"/>
</dbReference>
<name>A0A5D3DPZ8_CUCMM</name>
<sequence length="157" mass="17706">MGPAVVRGCVADQESAATKQRATVRTVTVDPWLEFPLYLALIPILKGIKKIGIELRGTQEKVAQQGEHESLNRDILTVLGEKWEFDPIIDVSNPFPDNNGSVHIWQGSEDRVVAFEFNRFIAEKLPWIQYHEVPDGGHLIIHDAEKFEAIIRALLAR</sequence>
<evidence type="ECO:0000313" key="2">
    <source>
        <dbReference type="Proteomes" id="UP000321947"/>
    </source>
</evidence>
<dbReference type="SUPFAM" id="SSF53474">
    <property type="entry name" value="alpha/beta-Hydrolases"/>
    <property type="match status" value="1"/>
</dbReference>
<dbReference type="AlphaFoldDB" id="A0A5D3DPZ8"/>
<gene>
    <name evidence="1" type="ORF">E5676_scaffold862G00420</name>
</gene>
<proteinExistence type="predicted"/>
<dbReference type="PANTHER" id="PTHR45763:SF21">
    <property type="entry name" value="ALPHA_BETA-HYDROLASES SUPERFAMILY PROTEIN"/>
    <property type="match status" value="1"/>
</dbReference>
<reference evidence="1 2" key="1">
    <citation type="submission" date="2019-08" db="EMBL/GenBank/DDBJ databases">
        <title>Draft genome sequences of two oriental melons (Cucumis melo L. var makuwa).</title>
        <authorList>
            <person name="Kwon S.-Y."/>
        </authorList>
    </citation>
    <scope>NUCLEOTIDE SEQUENCE [LARGE SCALE GENOMIC DNA]</scope>
    <source>
        <strain evidence="2">cv. Chang Bougi</strain>
        <tissue evidence="1">Leaf</tissue>
    </source>
</reference>
<dbReference type="GO" id="GO:0016787">
    <property type="term" value="F:hydrolase activity"/>
    <property type="evidence" value="ECO:0007669"/>
    <property type="project" value="UniProtKB-KW"/>
</dbReference>